<name>A0A200QAA7_MACCD</name>
<feature type="compositionally biased region" description="Polar residues" evidence="1">
    <location>
        <begin position="152"/>
        <end position="161"/>
    </location>
</feature>
<feature type="compositionally biased region" description="Low complexity" evidence="1">
    <location>
        <begin position="38"/>
        <end position="54"/>
    </location>
</feature>
<evidence type="ECO:0000256" key="1">
    <source>
        <dbReference type="SAM" id="MobiDB-lite"/>
    </source>
</evidence>
<accession>A0A200QAA7</accession>
<feature type="compositionally biased region" description="Polar residues" evidence="1">
    <location>
        <begin position="67"/>
        <end position="86"/>
    </location>
</feature>
<feature type="compositionally biased region" description="Basic and acidic residues" evidence="1">
    <location>
        <begin position="111"/>
        <end position="128"/>
    </location>
</feature>
<dbReference type="AlphaFoldDB" id="A0A200QAA7"/>
<keyword evidence="3" id="KW-1185">Reference proteome</keyword>
<dbReference type="InParanoid" id="A0A200QAA7"/>
<protein>
    <submittedName>
        <fullName evidence="2">Uncharacterized protein</fullName>
    </submittedName>
</protein>
<dbReference type="Proteomes" id="UP000195402">
    <property type="component" value="Unassembled WGS sequence"/>
</dbReference>
<proteinExistence type="predicted"/>
<reference evidence="2 3" key="1">
    <citation type="journal article" date="2017" name="Mol. Plant">
        <title>The Genome of Medicinal Plant Macleaya cordata Provides New Insights into Benzylisoquinoline Alkaloids Metabolism.</title>
        <authorList>
            <person name="Liu X."/>
            <person name="Liu Y."/>
            <person name="Huang P."/>
            <person name="Ma Y."/>
            <person name="Qing Z."/>
            <person name="Tang Q."/>
            <person name="Cao H."/>
            <person name="Cheng P."/>
            <person name="Zheng Y."/>
            <person name="Yuan Z."/>
            <person name="Zhou Y."/>
            <person name="Liu J."/>
            <person name="Tang Z."/>
            <person name="Zhuo Y."/>
            <person name="Zhang Y."/>
            <person name="Yu L."/>
            <person name="Huang J."/>
            <person name="Yang P."/>
            <person name="Peng Q."/>
            <person name="Zhang J."/>
            <person name="Jiang W."/>
            <person name="Zhang Z."/>
            <person name="Lin K."/>
            <person name="Ro D.K."/>
            <person name="Chen X."/>
            <person name="Xiong X."/>
            <person name="Shang Y."/>
            <person name="Huang S."/>
            <person name="Zeng J."/>
        </authorList>
    </citation>
    <scope>NUCLEOTIDE SEQUENCE [LARGE SCALE GENOMIC DNA]</scope>
    <source>
        <strain evidence="3">cv. BLH2017</strain>
        <tissue evidence="2">Root</tissue>
    </source>
</reference>
<dbReference type="EMBL" id="MVGT01002592">
    <property type="protein sequence ID" value="OVA07381.1"/>
    <property type="molecule type" value="Genomic_DNA"/>
</dbReference>
<evidence type="ECO:0000313" key="2">
    <source>
        <dbReference type="EMBL" id="OVA07381.1"/>
    </source>
</evidence>
<feature type="compositionally biased region" description="Basic and acidic residues" evidence="1">
    <location>
        <begin position="87"/>
        <end position="98"/>
    </location>
</feature>
<organism evidence="2 3">
    <name type="scientific">Macleaya cordata</name>
    <name type="common">Five-seeded plume-poppy</name>
    <name type="synonym">Bocconia cordata</name>
    <dbReference type="NCBI Taxonomy" id="56857"/>
    <lineage>
        <taxon>Eukaryota</taxon>
        <taxon>Viridiplantae</taxon>
        <taxon>Streptophyta</taxon>
        <taxon>Embryophyta</taxon>
        <taxon>Tracheophyta</taxon>
        <taxon>Spermatophyta</taxon>
        <taxon>Magnoliopsida</taxon>
        <taxon>Ranunculales</taxon>
        <taxon>Papaveraceae</taxon>
        <taxon>Papaveroideae</taxon>
        <taxon>Macleaya</taxon>
    </lineage>
</organism>
<comment type="caution">
    <text evidence="2">The sequence shown here is derived from an EMBL/GenBank/DDBJ whole genome shotgun (WGS) entry which is preliminary data.</text>
</comment>
<sequence>MVVQRHGKISSDKDETSDMVPKPAVSSPIGRHKRGHGESSIQGEGTESGTSTTTQKEKSVKRRKFNTRNSINPHKSVGSTGNQFFQKTEHLHSEKILEKQQPGSSSRNQWKRRDFNKRQTTQSKEKTGWKNASKPFHRPASTSKFNKHKKASSSQQQRNNK</sequence>
<evidence type="ECO:0000313" key="3">
    <source>
        <dbReference type="Proteomes" id="UP000195402"/>
    </source>
</evidence>
<feature type="region of interest" description="Disordered" evidence="1">
    <location>
        <begin position="1"/>
        <end position="161"/>
    </location>
</feature>
<gene>
    <name evidence="2" type="ORF">BVC80_7693g3</name>
</gene>